<feature type="compositionally biased region" description="Low complexity" evidence="6">
    <location>
        <begin position="119"/>
        <end position="135"/>
    </location>
</feature>
<evidence type="ECO:0000313" key="9">
    <source>
        <dbReference type="Proteomes" id="UP001381693"/>
    </source>
</evidence>
<organism evidence="8 9">
    <name type="scientific">Halocaridina rubra</name>
    <name type="common">Hawaiian red shrimp</name>
    <dbReference type="NCBI Taxonomy" id="373956"/>
    <lineage>
        <taxon>Eukaryota</taxon>
        <taxon>Metazoa</taxon>
        <taxon>Ecdysozoa</taxon>
        <taxon>Arthropoda</taxon>
        <taxon>Crustacea</taxon>
        <taxon>Multicrustacea</taxon>
        <taxon>Malacostraca</taxon>
        <taxon>Eumalacostraca</taxon>
        <taxon>Eucarida</taxon>
        <taxon>Decapoda</taxon>
        <taxon>Pleocyemata</taxon>
        <taxon>Caridea</taxon>
        <taxon>Atyoidea</taxon>
        <taxon>Atyidae</taxon>
        <taxon>Halocaridina</taxon>
    </lineage>
</organism>
<dbReference type="PANTHER" id="PTHR12322:SF53">
    <property type="entry name" value="DOUBLESEX-MAB RELATED 11E"/>
    <property type="match status" value="1"/>
</dbReference>
<protein>
    <recommendedName>
        <fullName evidence="7">DM domain-containing protein</fullName>
    </recommendedName>
</protein>
<dbReference type="GO" id="GO:0000981">
    <property type="term" value="F:DNA-binding transcription factor activity, RNA polymerase II-specific"/>
    <property type="evidence" value="ECO:0007669"/>
    <property type="project" value="TreeGrafter"/>
</dbReference>
<dbReference type="EMBL" id="JAXCGZ010002233">
    <property type="protein sequence ID" value="KAK7084170.1"/>
    <property type="molecule type" value="Genomic_DNA"/>
</dbReference>
<dbReference type="SUPFAM" id="SSF82927">
    <property type="entry name" value="Cysteine-rich DNA binding domain, (DM domain)"/>
    <property type="match status" value="1"/>
</dbReference>
<feature type="DNA-binding region" description="DM" evidence="5">
    <location>
        <begin position="180"/>
        <end position="228"/>
    </location>
</feature>
<dbReference type="GO" id="GO:0000978">
    <property type="term" value="F:RNA polymerase II cis-regulatory region sequence-specific DNA binding"/>
    <property type="evidence" value="ECO:0007669"/>
    <property type="project" value="TreeGrafter"/>
</dbReference>
<evidence type="ECO:0000256" key="1">
    <source>
        <dbReference type="ARBA" id="ARBA00022723"/>
    </source>
</evidence>
<dbReference type="PANTHER" id="PTHR12322">
    <property type="entry name" value="DOUBLESEX AND MAB-3 RELATED TRANSCRIPTION FACTOR DMRT"/>
    <property type="match status" value="1"/>
</dbReference>
<gene>
    <name evidence="8" type="ORF">SK128_019671</name>
</gene>
<dbReference type="SMART" id="SM00301">
    <property type="entry name" value="DM"/>
    <property type="match status" value="1"/>
</dbReference>
<keyword evidence="4 5" id="KW-0539">Nucleus</keyword>
<dbReference type="Gene3D" id="4.10.1040.10">
    <property type="entry name" value="DM DNA-binding domain"/>
    <property type="match status" value="1"/>
</dbReference>
<keyword evidence="3 5" id="KW-0238">DNA-binding</keyword>
<dbReference type="GO" id="GO:0007548">
    <property type="term" value="P:sex differentiation"/>
    <property type="evidence" value="ECO:0007669"/>
    <property type="project" value="TreeGrafter"/>
</dbReference>
<proteinExistence type="predicted"/>
<feature type="region of interest" description="Disordered" evidence="6">
    <location>
        <begin position="22"/>
        <end position="177"/>
    </location>
</feature>
<evidence type="ECO:0000259" key="7">
    <source>
        <dbReference type="PROSITE" id="PS50809"/>
    </source>
</evidence>
<comment type="caution">
    <text evidence="8">The sequence shown here is derived from an EMBL/GenBank/DDBJ whole genome shotgun (WGS) entry which is preliminary data.</text>
</comment>
<evidence type="ECO:0000313" key="8">
    <source>
        <dbReference type="EMBL" id="KAK7084170.1"/>
    </source>
</evidence>
<dbReference type="Pfam" id="PF00751">
    <property type="entry name" value="DM"/>
    <property type="match status" value="1"/>
</dbReference>
<dbReference type="PROSITE" id="PS50809">
    <property type="entry name" value="DM_2"/>
    <property type="match status" value="1"/>
</dbReference>
<evidence type="ECO:0000256" key="4">
    <source>
        <dbReference type="ARBA" id="ARBA00023242"/>
    </source>
</evidence>
<feature type="domain" description="DM" evidence="7">
    <location>
        <begin position="180"/>
        <end position="228"/>
    </location>
</feature>
<evidence type="ECO:0000256" key="2">
    <source>
        <dbReference type="ARBA" id="ARBA00022833"/>
    </source>
</evidence>
<feature type="compositionally biased region" description="Polar residues" evidence="6">
    <location>
        <begin position="107"/>
        <end position="118"/>
    </location>
</feature>
<dbReference type="Proteomes" id="UP001381693">
    <property type="component" value="Unassembled WGS sequence"/>
</dbReference>
<name>A0AAN8XTW9_HALRR</name>
<evidence type="ECO:0000256" key="3">
    <source>
        <dbReference type="ARBA" id="ARBA00023125"/>
    </source>
</evidence>
<evidence type="ECO:0000256" key="5">
    <source>
        <dbReference type="PROSITE-ProRule" id="PRU00070"/>
    </source>
</evidence>
<feature type="compositionally biased region" description="Pro residues" evidence="6">
    <location>
        <begin position="78"/>
        <end position="88"/>
    </location>
</feature>
<dbReference type="InterPro" id="IPR036407">
    <property type="entry name" value="DM_DNA-bd_sf"/>
</dbReference>
<keyword evidence="1 5" id="KW-0479">Metal-binding</keyword>
<dbReference type="InterPro" id="IPR001275">
    <property type="entry name" value="DM_DNA-bd"/>
</dbReference>
<keyword evidence="9" id="KW-1185">Reference proteome</keyword>
<evidence type="ECO:0000256" key="6">
    <source>
        <dbReference type="SAM" id="MobiDB-lite"/>
    </source>
</evidence>
<dbReference type="GO" id="GO:0005634">
    <property type="term" value="C:nucleus"/>
    <property type="evidence" value="ECO:0007669"/>
    <property type="project" value="UniProtKB-SubCell"/>
</dbReference>
<dbReference type="InterPro" id="IPR026607">
    <property type="entry name" value="DMRT"/>
</dbReference>
<feature type="region of interest" description="Disordered" evidence="6">
    <location>
        <begin position="227"/>
        <end position="274"/>
    </location>
</feature>
<reference evidence="8 9" key="1">
    <citation type="submission" date="2023-11" db="EMBL/GenBank/DDBJ databases">
        <title>Halocaridina rubra genome assembly.</title>
        <authorList>
            <person name="Smith C."/>
        </authorList>
    </citation>
    <scope>NUCLEOTIDE SEQUENCE [LARGE SCALE GENOMIC DNA]</scope>
    <source>
        <strain evidence="8">EP-1</strain>
        <tissue evidence="8">Whole</tissue>
    </source>
</reference>
<dbReference type="AlphaFoldDB" id="A0AAN8XTW9"/>
<keyword evidence="2 5" id="KW-0862">Zinc</keyword>
<dbReference type="GO" id="GO:0046872">
    <property type="term" value="F:metal ion binding"/>
    <property type="evidence" value="ECO:0007669"/>
    <property type="project" value="UniProtKB-KW"/>
</dbReference>
<feature type="compositionally biased region" description="Low complexity" evidence="6">
    <location>
        <begin position="229"/>
        <end position="245"/>
    </location>
</feature>
<comment type="subcellular location">
    <subcellularLocation>
        <location evidence="5">Nucleus</location>
    </subcellularLocation>
</comment>
<sequence>MAMAPKKKFDFFNGGRGINLNDIYMEDNKSPPTPLPLPSHELQDHDQEEPLILHSDWGRYPSVNRTNMSSGGRSSSNSPPPAGPPPPLHHIGHSHQDYLPDYAESCLSGNQSPTGYSDHSQSGYHSPSGYSPHSPVGMNSLAPSLPPETVLLQESTVPPWGSTLAEEEDSRRKKKRHQRCRLCANHGVYVEVKGHKWYCPYRDAHNCDKCEITRKRQYYMAEQQKLTREQQQQQQLSQHNRSNNNRGHCNSGVLLPPPDVSPLNGGSGSITPNTCPRDFPRLDELVRETANIINEDLFEMINQVVRPRAKQ</sequence>
<accession>A0AAN8XTW9</accession>